<evidence type="ECO:0000259" key="1">
    <source>
        <dbReference type="Pfam" id="PF00078"/>
    </source>
</evidence>
<dbReference type="CDD" id="cd01647">
    <property type="entry name" value="RT_LTR"/>
    <property type="match status" value="1"/>
</dbReference>
<dbReference type="Pfam" id="PF00078">
    <property type="entry name" value="RVT_1"/>
    <property type="match status" value="1"/>
</dbReference>
<dbReference type="PANTHER" id="PTHR24559:SF444">
    <property type="entry name" value="REVERSE TRANSCRIPTASE DOMAIN-CONTAINING PROTEIN"/>
    <property type="match status" value="1"/>
</dbReference>
<dbReference type="OrthoDB" id="1701144at2759"/>
<organism evidence="2 3">
    <name type="scientific">Mucuna pruriens</name>
    <name type="common">Velvet bean</name>
    <name type="synonym">Dolichos pruriens</name>
    <dbReference type="NCBI Taxonomy" id="157652"/>
    <lineage>
        <taxon>Eukaryota</taxon>
        <taxon>Viridiplantae</taxon>
        <taxon>Streptophyta</taxon>
        <taxon>Embryophyta</taxon>
        <taxon>Tracheophyta</taxon>
        <taxon>Spermatophyta</taxon>
        <taxon>Magnoliopsida</taxon>
        <taxon>eudicotyledons</taxon>
        <taxon>Gunneridae</taxon>
        <taxon>Pentapetalae</taxon>
        <taxon>rosids</taxon>
        <taxon>fabids</taxon>
        <taxon>Fabales</taxon>
        <taxon>Fabaceae</taxon>
        <taxon>Papilionoideae</taxon>
        <taxon>50 kb inversion clade</taxon>
        <taxon>NPAAA clade</taxon>
        <taxon>indigoferoid/millettioid clade</taxon>
        <taxon>Phaseoleae</taxon>
        <taxon>Mucuna</taxon>
    </lineage>
</organism>
<reference evidence="2" key="1">
    <citation type="submission" date="2018-05" db="EMBL/GenBank/DDBJ databases">
        <title>Draft genome of Mucuna pruriens seed.</title>
        <authorList>
            <person name="Nnadi N.E."/>
            <person name="Vos R."/>
            <person name="Hasami M.H."/>
            <person name="Devisetty U.K."/>
            <person name="Aguiy J.C."/>
        </authorList>
    </citation>
    <scope>NUCLEOTIDE SEQUENCE [LARGE SCALE GENOMIC DNA]</scope>
    <source>
        <strain evidence="2">JCA_2017</strain>
    </source>
</reference>
<dbReference type="AlphaFoldDB" id="A0A371GG01"/>
<comment type="caution">
    <text evidence="2">The sequence shown here is derived from an EMBL/GenBank/DDBJ whole genome shotgun (WGS) entry which is preliminary data.</text>
</comment>
<dbReference type="STRING" id="157652.A0A371GG01"/>
<dbReference type="PANTHER" id="PTHR24559">
    <property type="entry name" value="TRANSPOSON TY3-I GAG-POL POLYPROTEIN"/>
    <property type="match status" value="1"/>
</dbReference>
<evidence type="ECO:0000313" key="3">
    <source>
        <dbReference type="Proteomes" id="UP000257109"/>
    </source>
</evidence>
<accession>A0A371GG01</accession>
<dbReference type="Proteomes" id="UP000257109">
    <property type="component" value="Unassembled WGS sequence"/>
</dbReference>
<dbReference type="SUPFAM" id="SSF56672">
    <property type="entry name" value="DNA/RNA polymerases"/>
    <property type="match status" value="1"/>
</dbReference>
<evidence type="ECO:0000313" key="2">
    <source>
        <dbReference type="EMBL" id="RDX89253.1"/>
    </source>
</evidence>
<dbReference type="EMBL" id="QJKJ01005724">
    <property type="protein sequence ID" value="RDX89253.1"/>
    <property type="molecule type" value="Genomic_DNA"/>
</dbReference>
<dbReference type="InterPro" id="IPR043502">
    <property type="entry name" value="DNA/RNA_pol_sf"/>
</dbReference>
<dbReference type="InterPro" id="IPR043128">
    <property type="entry name" value="Rev_trsase/Diguanyl_cyclase"/>
</dbReference>
<proteinExistence type="predicted"/>
<feature type="domain" description="Reverse transcriptase" evidence="1">
    <location>
        <begin position="19"/>
        <end position="118"/>
    </location>
</feature>
<dbReference type="Gene3D" id="3.30.70.270">
    <property type="match status" value="1"/>
</dbReference>
<sequence>MGRTSFVVSPWGELVLLMKKKDESMRLCVDYHKLNNVTIKNKYTLPKIDDLMHQLVGACIFSKIHLRLGYHRIHAKFEDISKTAFRTHYDHYEYLVMLFGVTNALKVFMDYKNKMDFLNKSTLIKKCSNQNFYKKGSKKNVFLHIRRLKHNKTTVRSSLVEKDIFGI</sequence>
<protein>
    <recommendedName>
        <fullName evidence="1">Reverse transcriptase domain-containing protein</fullName>
    </recommendedName>
</protein>
<dbReference type="Gene3D" id="3.10.10.10">
    <property type="entry name" value="HIV Type 1 Reverse Transcriptase, subunit A, domain 1"/>
    <property type="match status" value="1"/>
</dbReference>
<dbReference type="InterPro" id="IPR053134">
    <property type="entry name" value="RNA-dir_DNA_polymerase"/>
</dbReference>
<feature type="non-terminal residue" evidence="2">
    <location>
        <position position="1"/>
    </location>
</feature>
<name>A0A371GG01_MUCPR</name>
<dbReference type="InterPro" id="IPR000477">
    <property type="entry name" value="RT_dom"/>
</dbReference>
<gene>
    <name evidence="2" type="ORF">CR513_29042</name>
</gene>
<keyword evidence="3" id="KW-1185">Reference proteome</keyword>